<feature type="region of interest" description="Disordered" evidence="1">
    <location>
        <begin position="1"/>
        <end position="31"/>
    </location>
</feature>
<evidence type="ECO:0000256" key="1">
    <source>
        <dbReference type="SAM" id="MobiDB-lite"/>
    </source>
</evidence>
<organism evidence="2 3">
    <name type="scientific">Dreissena polymorpha</name>
    <name type="common">Zebra mussel</name>
    <name type="synonym">Mytilus polymorpha</name>
    <dbReference type="NCBI Taxonomy" id="45954"/>
    <lineage>
        <taxon>Eukaryota</taxon>
        <taxon>Metazoa</taxon>
        <taxon>Spiralia</taxon>
        <taxon>Lophotrochozoa</taxon>
        <taxon>Mollusca</taxon>
        <taxon>Bivalvia</taxon>
        <taxon>Autobranchia</taxon>
        <taxon>Heteroconchia</taxon>
        <taxon>Euheterodonta</taxon>
        <taxon>Imparidentia</taxon>
        <taxon>Neoheterodontei</taxon>
        <taxon>Myida</taxon>
        <taxon>Dreissenoidea</taxon>
        <taxon>Dreissenidae</taxon>
        <taxon>Dreissena</taxon>
    </lineage>
</organism>
<evidence type="ECO:0000313" key="3">
    <source>
        <dbReference type="Proteomes" id="UP000828390"/>
    </source>
</evidence>
<protein>
    <submittedName>
        <fullName evidence="2">Uncharacterized protein</fullName>
    </submittedName>
</protein>
<dbReference type="EMBL" id="JAIWYP010000001">
    <property type="protein sequence ID" value="KAH3882156.1"/>
    <property type="molecule type" value="Genomic_DNA"/>
</dbReference>
<reference evidence="2" key="1">
    <citation type="journal article" date="2019" name="bioRxiv">
        <title>The Genome of the Zebra Mussel, Dreissena polymorpha: A Resource for Invasive Species Research.</title>
        <authorList>
            <person name="McCartney M.A."/>
            <person name="Auch B."/>
            <person name="Kono T."/>
            <person name="Mallez S."/>
            <person name="Zhang Y."/>
            <person name="Obille A."/>
            <person name="Becker A."/>
            <person name="Abrahante J.E."/>
            <person name="Garbe J."/>
            <person name="Badalamenti J.P."/>
            <person name="Herman A."/>
            <person name="Mangelson H."/>
            <person name="Liachko I."/>
            <person name="Sullivan S."/>
            <person name="Sone E.D."/>
            <person name="Koren S."/>
            <person name="Silverstein K.A.T."/>
            <person name="Beckman K.B."/>
            <person name="Gohl D.M."/>
        </authorList>
    </citation>
    <scope>NUCLEOTIDE SEQUENCE</scope>
    <source>
        <strain evidence="2">Duluth1</strain>
        <tissue evidence="2">Whole animal</tissue>
    </source>
</reference>
<name>A0A9D4MTD5_DREPO</name>
<reference evidence="2" key="2">
    <citation type="submission" date="2020-11" db="EMBL/GenBank/DDBJ databases">
        <authorList>
            <person name="McCartney M.A."/>
            <person name="Auch B."/>
            <person name="Kono T."/>
            <person name="Mallez S."/>
            <person name="Becker A."/>
            <person name="Gohl D.M."/>
            <person name="Silverstein K.A.T."/>
            <person name="Koren S."/>
            <person name="Bechman K.B."/>
            <person name="Herman A."/>
            <person name="Abrahante J.E."/>
            <person name="Garbe J."/>
        </authorList>
    </citation>
    <scope>NUCLEOTIDE SEQUENCE</scope>
    <source>
        <strain evidence="2">Duluth1</strain>
        <tissue evidence="2">Whole animal</tissue>
    </source>
</reference>
<keyword evidence="3" id="KW-1185">Reference proteome</keyword>
<gene>
    <name evidence="2" type="ORF">DPMN_006087</name>
</gene>
<accession>A0A9D4MTD5</accession>
<sequence length="77" mass="8915">MELPRLTMASDARPEWAGAGGHRARAHKDRVRHTEKQAWEATLESLIRLCLHTERLGEEEVTRIIDKFAEKPRNVEL</sequence>
<evidence type="ECO:0000313" key="2">
    <source>
        <dbReference type="EMBL" id="KAH3882156.1"/>
    </source>
</evidence>
<feature type="compositionally biased region" description="Basic residues" evidence="1">
    <location>
        <begin position="22"/>
        <end position="31"/>
    </location>
</feature>
<comment type="caution">
    <text evidence="2">The sequence shown here is derived from an EMBL/GenBank/DDBJ whole genome shotgun (WGS) entry which is preliminary data.</text>
</comment>
<dbReference type="Proteomes" id="UP000828390">
    <property type="component" value="Unassembled WGS sequence"/>
</dbReference>
<proteinExistence type="predicted"/>
<dbReference type="AlphaFoldDB" id="A0A9D4MTD5"/>